<dbReference type="EMBL" id="HBFX01026724">
    <property type="protein sequence ID" value="CAD8963418.1"/>
    <property type="molecule type" value="Transcribed_RNA"/>
</dbReference>
<organism evidence="2">
    <name type="scientific">Hemiselmis andersenii</name>
    <name type="common">Cryptophyte alga</name>
    <dbReference type="NCBI Taxonomy" id="464988"/>
    <lineage>
        <taxon>Eukaryota</taxon>
        <taxon>Cryptophyceae</taxon>
        <taxon>Cryptomonadales</taxon>
        <taxon>Hemiselmidaceae</taxon>
        <taxon>Hemiselmis</taxon>
    </lineage>
</organism>
<feature type="compositionally biased region" description="Basic and acidic residues" evidence="1">
    <location>
        <begin position="45"/>
        <end position="56"/>
    </location>
</feature>
<accession>A0A6U4MDU4</accession>
<evidence type="ECO:0000313" key="2">
    <source>
        <dbReference type="EMBL" id="CAD8963418.1"/>
    </source>
</evidence>
<reference evidence="2" key="1">
    <citation type="submission" date="2021-01" db="EMBL/GenBank/DDBJ databases">
        <authorList>
            <person name="Corre E."/>
            <person name="Pelletier E."/>
            <person name="Niang G."/>
            <person name="Scheremetjew M."/>
            <person name="Finn R."/>
            <person name="Kale V."/>
            <person name="Holt S."/>
            <person name="Cochrane G."/>
            <person name="Meng A."/>
            <person name="Brown T."/>
            <person name="Cohen L."/>
        </authorList>
    </citation>
    <scope>NUCLEOTIDE SEQUENCE</scope>
    <source>
        <strain evidence="2">CCMP644</strain>
    </source>
</reference>
<gene>
    <name evidence="2" type="ORF">HAND00432_LOCUS16216</name>
</gene>
<name>A0A6U4MDU4_HEMAN</name>
<evidence type="ECO:0000256" key="1">
    <source>
        <dbReference type="SAM" id="MobiDB-lite"/>
    </source>
</evidence>
<dbReference type="AlphaFoldDB" id="A0A6U4MDU4"/>
<protein>
    <submittedName>
        <fullName evidence="2">Uncharacterized protein</fullName>
    </submittedName>
</protein>
<feature type="region of interest" description="Disordered" evidence="1">
    <location>
        <begin position="68"/>
        <end position="87"/>
    </location>
</feature>
<sequence length="525" mass="58432">MDLDPTAIAASWIQHRVPSPDGTRGGKVKRGRGQSRNSTPGVARSDAERKQKQRLLEEETKQKLLDVLRGLKPANEKQEEKKRRKRKLISPDEVAAEAILRVREVLSKQLVDKTRDAQIRAAMLKSRTFGTLLLRRQDLFVVESSESMGLFCSWQPMRGYRGQNLEMMVHTSDVEAFVSLVHSCRPGSEGARTSVRLLRLCLEEASDCLLNRHVRVELTVAHVSPDSESLLLTCTLRPQDVTPLATTPEFWREWYARAEGHVNGSWTMVNTEGLMESVSWATASGFESSKGSAQGGVGLGAFLNDGAGQQVVKFSQMVKKLWSDSLGFSENMAQLMEDACPFYIYIARDPNRGPGPRINVASRFRHKGFESPWNQFVSVNCDGASNHLGILSHGALGMRQVGSVRLPEEGLAFEMSISDIFVADRPGGQMALEGMWNHYYFGQYNQLQGHLRSGNGKVITRLGYLKRDGTNNRLPSVERGMKMDGTPFYLLPMGWDTIGQVVLLENSPDPLTASTVRQPPGWSPT</sequence>
<proteinExistence type="predicted"/>
<feature type="region of interest" description="Disordered" evidence="1">
    <location>
        <begin position="1"/>
        <end position="56"/>
    </location>
</feature>